<gene>
    <name evidence="1" type="ORF">SAMN04488112_13019</name>
</gene>
<dbReference type="OrthoDB" id="2988286at2"/>
<protein>
    <submittedName>
        <fullName evidence="1">Uncharacterized protein</fullName>
    </submittedName>
</protein>
<sequence>MWTRTLFILINLVLLGLVGVGTAKQIDTQKENNQVMADVHNNINQAKTLTMETNQRLEPLRATALTLEEMNGKLTKTNETLVGMNKNLAQVIDSEANIVQGLDSLNQNTANVIQQMKVVKQKNAALQGPAQTVAKQTGTEYGTIERLYDLTGVSIRELTEINNKFAYLNLLNH</sequence>
<proteinExistence type="predicted"/>
<evidence type="ECO:0000313" key="1">
    <source>
        <dbReference type="EMBL" id="SDD07054.1"/>
    </source>
</evidence>
<dbReference type="EMBL" id="FMZA01000030">
    <property type="protein sequence ID" value="SDD07054.1"/>
    <property type="molecule type" value="Genomic_DNA"/>
</dbReference>
<dbReference type="STRING" id="1236220.SAMN04488112_13019"/>
<name>A0A1G6RRR0_9BACL</name>
<dbReference type="AlphaFoldDB" id="A0A1G6RRR0"/>
<reference evidence="1 2" key="1">
    <citation type="submission" date="2016-10" db="EMBL/GenBank/DDBJ databases">
        <authorList>
            <person name="de Groot N.N."/>
        </authorList>
    </citation>
    <scope>NUCLEOTIDE SEQUENCE [LARGE SCALE GENOMIC DNA]</scope>
    <source>
        <strain evidence="1 2">DSM 45514</strain>
    </source>
</reference>
<accession>A0A1G6RRR0</accession>
<evidence type="ECO:0000313" key="2">
    <source>
        <dbReference type="Proteomes" id="UP000199387"/>
    </source>
</evidence>
<dbReference type="Proteomes" id="UP000199387">
    <property type="component" value="Unassembled WGS sequence"/>
</dbReference>
<keyword evidence="2" id="KW-1185">Reference proteome</keyword>
<organism evidence="1 2">
    <name type="scientific">Melghirimyces thermohalophilus</name>
    <dbReference type="NCBI Taxonomy" id="1236220"/>
    <lineage>
        <taxon>Bacteria</taxon>
        <taxon>Bacillati</taxon>
        <taxon>Bacillota</taxon>
        <taxon>Bacilli</taxon>
        <taxon>Bacillales</taxon>
        <taxon>Thermoactinomycetaceae</taxon>
        <taxon>Melghirimyces</taxon>
    </lineage>
</organism>
<dbReference type="RefSeq" id="WP_091573116.1">
    <property type="nucleotide sequence ID" value="NZ_FMZA01000030.1"/>
</dbReference>